<evidence type="ECO:0000256" key="1">
    <source>
        <dbReference type="ARBA" id="ARBA00004965"/>
    </source>
</evidence>
<dbReference type="InterPro" id="IPR014049">
    <property type="entry name" value="Glutathione_synthase_N_euk"/>
</dbReference>
<dbReference type="UniPathway" id="UPA00142">
    <property type="reaction ID" value="UER00210"/>
</dbReference>
<comment type="catalytic activity">
    <reaction evidence="9">
        <text>gamma-L-glutamyl-L-cysteine + glycine + ATP = glutathione + ADP + phosphate + H(+)</text>
        <dbReference type="Rhea" id="RHEA:13557"/>
        <dbReference type="ChEBI" id="CHEBI:15378"/>
        <dbReference type="ChEBI" id="CHEBI:30616"/>
        <dbReference type="ChEBI" id="CHEBI:43474"/>
        <dbReference type="ChEBI" id="CHEBI:57305"/>
        <dbReference type="ChEBI" id="CHEBI:57925"/>
        <dbReference type="ChEBI" id="CHEBI:58173"/>
        <dbReference type="ChEBI" id="CHEBI:456216"/>
        <dbReference type="EC" id="6.3.2.3"/>
    </reaction>
</comment>
<feature type="binding site" evidence="10">
    <location>
        <position position="467"/>
    </location>
    <ligand>
        <name>substrate</name>
    </ligand>
</feature>
<comment type="similarity">
    <text evidence="2 9">Belongs to the eukaryotic GSH synthase family.</text>
</comment>
<dbReference type="GO" id="GO:0005829">
    <property type="term" value="C:cytosol"/>
    <property type="evidence" value="ECO:0007669"/>
    <property type="project" value="TreeGrafter"/>
</dbReference>
<evidence type="ECO:0000256" key="11">
    <source>
        <dbReference type="PIRSR" id="PIRSR001558-2"/>
    </source>
</evidence>
<evidence type="ECO:0000256" key="9">
    <source>
        <dbReference type="PIRNR" id="PIRNR001558"/>
    </source>
</evidence>
<gene>
    <name evidence="13" type="ORF">NCGR_LOCUS51208</name>
</gene>
<comment type="caution">
    <text evidence="13">The sequence shown here is derived from an EMBL/GenBank/DDBJ whole genome shotgun (WGS) entry which is preliminary data.</text>
</comment>
<dbReference type="FunFam" id="3.30.1490.50:FF:000002">
    <property type="entry name" value="Glutathione synthetase"/>
    <property type="match status" value="1"/>
</dbReference>
<evidence type="ECO:0000256" key="3">
    <source>
        <dbReference type="ARBA" id="ARBA00022598"/>
    </source>
</evidence>
<dbReference type="InterPro" id="IPR004887">
    <property type="entry name" value="GSH_synth_subst-bd"/>
</dbReference>
<reference evidence="13" key="1">
    <citation type="submission" date="2020-10" db="EMBL/GenBank/DDBJ databases">
        <authorList>
            <person name="Han B."/>
            <person name="Lu T."/>
            <person name="Zhao Q."/>
            <person name="Huang X."/>
            <person name="Zhao Y."/>
        </authorList>
    </citation>
    <scope>NUCLEOTIDE SEQUENCE</scope>
</reference>
<feature type="binding site" evidence="10">
    <location>
        <position position="199"/>
    </location>
    <ligand>
        <name>substrate</name>
    </ligand>
</feature>
<dbReference type="InterPro" id="IPR005615">
    <property type="entry name" value="Glutathione_synthase"/>
</dbReference>
<feature type="binding site" evidence="11">
    <location>
        <position position="217"/>
    </location>
    <ligand>
        <name>Mg(2+)</name>
        <dbReference type="ChEBI" id="CHEBI:18420"/>
    </ligand>
</feature>
<keyword evidence="14" id="KW-1185">Reference proteome</keyword>
<dbReference type="GO" id="GO:0004363">
    <property type="term" value="F:glutathione synthase activity"/>
    <property type="evidence" value="ECO:0007669"/>
    <property type="project" value="UniProtKB-UniRule"/>
</dbReference>
<dbReference type="EC" id="6.3.2.3" evidence="9"/>
<feature type="domain" description="Glutathione synthase substrate-binding" evidence="12">
    <location>
        <begin position="272"/>
        <end position="323"/>
    </location>
</feature>
<dbReference type="Pfam" id="PF03199">
    <property type="entry name" value="GSH_synthase"/>
    <property type="match status" value="1"/>
</dbReference>
<evidence type="ECO:0000256" key="10">
    <source>
        <dbReference type="PIRSR" id="PIRSR001558-1"/>
    </source>
</evidence>
<feature type="binding site" evidence="10">
    <location>
        <position position="475"/>
    </location>
    <ligand>
        <name>ATP</name>
        <dbReference type="ChEBI" id="CHEBI:30616"/>
    </ligand>
</feature>
<protein>
    <recommendedName>
        <fullName evidence="9">Glutathione synthetase</fullName>
        <shortName evidence="9">GSH-S</shortName>
        <ecNumber evidence="9">6.3.2.3</ecNumber>
    </recommendedName>
</protein>
<dbReference type="PANTHER" id="PTHR11130:SF4">
    <property type="entry name" value="GLUTATHIONE SYNTHETASE"/>
    <property type="match status" value="1"/>
</dbReference>
<name>A0A811RCD4_9POAL</name>
<feature type="binding site" evidence="10">
    <location>
        <position position="442"/>
    </location>
    <ligand>
        <name>ATP</name>
        <dbReference type="ChEBI" id="CHEBI:30616"/>
    </ligand>
</feature>
<evidence type="ECO:0000313" key="13">
    <source>
        <dbReference type="EMBL" id="CAD6267903.1"/>
    </source>
</evidence>
<feature type="binding site" evidence="10">
    <location>
        <position position="249"/>
    </location>
    <ligand>
        <name>substrate</name>
    </ligand>
</feature>
<accession>A0A811RCD4</accession>
<dbReference type="Gene3D" id="3.40.50.1760">
    <property type="entry name" value="Glutathione synthase, substrate-binding domain superfamily, eukaryotic"/>
    <property type="match status" value="1"/>
</dbReference>
<dbReference type="SUPFAM" id="SSF56059">
    <property type="entry name" value="Glutathione synthetase ATP-binding domain-like"/>
    <property type="match status" value="1"/>
</dbReference>
<dbReference type="Gene3D" id="3.30.470.20">
    <property type="entry name" value="ATP-grasp fold, B domain"/>
    <property type="match status" value="2"/>
</dbReference>
<dbReference type="GO" id="GO:0000287">
    <property type="term" value="F:magnesium ion binding"/>
    <property type="evidence" value="ECO:0007669"/>
    <property type="project" value="UniProtKB-UniRule"/>
</dbReference>
<evidence type="ECO:0000256" key="6">
    <source>
        <dbReference type="ARBA" id="ARBA00022741"/>
    </source>
</evidence>
<sequence length="491" mass="54287">MAVAFSPSSTVTACALRGGASLLGSCFLVLRSRRAGRLQSAVTTRRSRTWCAVIVGSTAVPEASAEEGRHGRRSSEQLALPPELVDELVEEALVWCSQHGLIVGDKNHPRSGKAPGVGLLHAPFSLLPMSFPKFYWDQALELAPLFNELVDRVSLDGEFLQQTLARTKEVDLFTKRLLDIHSEMMELKKEEEIRLGLTRSDYMVDGETGLLLQVELNTISTSSNGLACGVSELHRNLVRMHERELGLDQASVLGNTAITQHAGALARAWAEYNNPRNGCPVALVYFRAGYSPIDYPSEAEWRARTLIERSSAIKCPSISYHLVGTKKIQQELAKEYVLDRFFDNKGDIKKVRQCFAGLWNLENDSIVMSAIESPELFVLKPQREGGGNNIYGDNLHETLVRLRKDGGNELAAYILMQRIFPPASPCYLVREGKCAKENAVSEFGVFGAYLRNKDKVIINDQCGYLMRTKAAALNEGGVVSGYAFLNSIFLT</sequence>
<evidence type="ECO:0000256" key="2">
    <source>
        <dbReference type="ARBA" id="ARBA00010385"/>
    </source>
</evidence>
<keyword evidence="5 9" id="KW-0479">Metal-binding</keyword>
<dbReference type="Pfam" id="PF03917">
    <property type="entry name" value="GSH_synth_ATP"/>
    <property type="match status" value="1"/>
</dbReference>
<keyword evidence="7 9" id="KW-0067">ATP-binding</keyword>
<dbReference type="AlphaFoldDB" id="A0A811RCD4"/>
<evidence type="ECO:0000256" key="5">
    <source>
        <dbReference type="ARBA" id="ARBA00022723"/>
    </source>
</evidence>
<dbReference type="PIRSF" id="PIRSF001558">
    <property type="entry name" value="GSHase"/>
    <property type="match status" value="1"/>
</dbReference>
<evidence type="ECO:0000256" key="8">
    <source>
        <dbReference type="ARBA" id="ARBA00022842"/>
    </source>
</evidence>
<feature type="binding site" evidence="10">
    <location>
        <position position="215"/>
    </location>
    <ligand>
        <name>ATP</name>
        <dbReference type="ChEBI" id="CHEBI:30616"/>
    </ligand>
</feature>
<evidence type="ECO:0000259" key="12">
    <source>
        <dbReference type="Pfam" id="PF03199"/>
    </source>
</evidence>
<dbReference type="GO" id="GO:0005524">
    <property type="term" value="F:ATP binding"/>
    <property type="evidence" value="ECO:0007669"/>
    <property type="project" value="UniProtKB-UniRule"/>
</dbReference>
<keyword evidence="3 9" id="KW-0436">Ligase</keyword>
<evidence type="ECO:0000256" key="4">
    <source>
        <dbReference type="ARBA" id="ARBA00022684"/>
    </source>
</evidence>
<feature type="binding site" evidence="10">
    <location>
        <position position="326"/>
    </location>
    <ligand>
        <name>ATP</name>
        <dbReference type="ChEBI" id="CHEBI:30616"/>
    </ligand>
</feature>
<evidence type="ECO:0000313" key="14">
    <source>
        <dbReference type="Proteomes" id="UP000604825"/>
    </source>
</evidence>
<feature type="binding site" evidence="10">
    <location>
        <position position="469"/>
    </location>
    <ligand>
        <name>ATP</name>
        <dbReference type="ChEBI" id="CHEBI:30616"/>
    </ligand>
</feature>
<dbReference type="InterPro" id="IPR014042">
    <property type="entry name" value="Glutathione_synthase_a-hlx"/>
</dbReference>
<comment type="pathway">
    <text evidence="1 9">Sulfur metabolism; glutathione biosynthesis; glutathione from L-cysteine and L-glutamate: step 2/2.</text>
</comment>
<keyword evidence="4 9" id="KW-0317">Glutathione biosynthesis</keyword>
<dbReference type="Proteomes" id="UP000604825">
    <property type="component" value="Unassembled WGS sequence"/>
</dbReference>
<comment type="cofactor">
    <cofactor evidence="9 11">
        <name>Mg(2+)</name>
        <dbReference type="ChEBI" id="CHEBI:18420"/>
    </cofactor>
    <text evidence="9 11">Binds 1 Mg(2+) ion per subunit.</text>
</comment>
<feature type="binding site" evidence="10">
    <location>
        <begin position="416"/>
        <end position="419"/>
    </location>
    <ligand>
        <name>ATP</name>
        <dbReference type="ChEBI" id="CHEBI:30616"/>
    </ligand>
</feature>
<keyword evidence="6 9" id="KW-0547">Nucleotide-binding</keyword>
<keyword evidence="8 9" id="KW-0460">Magnesium</keyword>
<dbReference type="OrthoDB" id="2020073at2759"/>
<dbReference type="InterPro" id="IPR016185">
    <property type="entry name" value="PreATP-grasp_dom_sf"/>
</dbReference>
<feature type="binding site" evidence="10">
    <location>
        <position position="391"/>
    </location>
    <ligand>
        <name>ATP</name>
        <dbReference type="ChEBI" id="CHEBI:30616"/>
    </ligand>
</feature>
<proteinExistence type="inferred from homology"/>
<organism evidence="13 14">
    <name type="scientific">Miscanthus lutarioriparius</name>
    <dbReference type="NCBI Taxonomy" id="422564"/>
    <lineage>
        <taxon>Eukaryota</taxon>
        <taxon>Viridiplantae</taxon>
        <taxon>Streptophyta</taxon>
        <taxon>Embryophyta</taxon>
        <taxon>Tracheophyta</taxon>
        <taxon>Spermatophyta</taxon>
        <taxon>Magnoliopsida</taxon>
        <taxon>Liliopsida</taxon>
        <taxon>Poales</taxon>
        <taxon>Poaceae</taxon>
        <taxon>PACMAD clade</taxon>
        <taxon>Panicoideae</taxon>
        <taxon>Andropogonodae</taxon>
        <taxon>Andropogoneae</taxon>
        <taxon>Saccharinae</taxon>
        <taxon>Miscanthus</taxon>
    </lineage>
</organism>
<feature type="binding site" evidence="11">
    <location>
        <position position="215"/>
    </location>
    <ligand>
        <name>Mg(2+)</name>
        <dbReference type="ChEBI" id="CHEBI:18420"/>
    </ligand>
</feature>
<evidence type="ECO:0000256" key="7">
    <source>
        <dbReference type="ARBA" id="ARBA00022840"/>
    </source>
</evidence>
<dbReference type="SUPFAM" id="SSF52440">
    <property type="entry name" value="PreATP-grasp domain"/>
    <property type="match status" value="1"/>
</dbReference>
<dbReference type="InterPro" id="IPR014709">
    <property type="entry name" value="Glutathione_synthase_C_euk"/>
</dbReference>
<feature type="binding site" evidence="10">
    <location>
        <begin position="380"/>
        <end position="389"/>
    </location>
    <ligand>
        <name>ATP</name>
        <dbReference type="ChEBI" id="CHEBI:30616"/>
    </ligand>
</feature>
<dbReference type="Gene3D" id="3.30.1490.80">
    <property type="match status" value="1"/>
</dbReference>
<feature type="binding site" evidence="11">
    <location>
        <position position="384"/>
    </location>
    <ligand>
        <name>Mg(2+)</name>
        <dbReference type="ChEBI" id="CHEBI:18420"/>
    </ligand>
</feature>
<dbReference type="GO" id="GO:0043295">
    <property type="term" value="F:glutathione binding"/>
    <property type="evidence" value="ECO:0007669"/>
    <property type="project" value="UniProtKB-UniRule"/>
</dbReference>
<dbReference type="FunFam" id="3.30.1490.80:FF:000010">
    <property type="entry name" value="Glutathione synthetase"/>
    <property type="match status" value="1"/>
</dbReference>
<dbReference type="InterPro" id="IPR037013">
    <property type="entry name" value="GSH-S_sub-bd_sf"/>
</dbReference>
<dbReference type="Gene3D" id="1.10.1080.10">
    <property type="entry name" value="Glutathione Synthetase, Chain A, domain 3"/>
    <property type="match status" value="1"/>
</dbReference>
<dbReference type="Gene3D" id="3.30.1490.50">
    <property type="match status" value="1"/>
</dbReference>
<dbReference type="PANTHER" id="PTHR11130">
    <property type="entry name" value="GLUTATHIONE SYNTHETASE"/>
    <property type="match status" value="1"/>
</dbReference>
<dbReference type="EMBL" id="CAJGYO010000014">
    <property type="protein sequence ID" value="CAD6267903.1"/>
    <property type="molecule type" value="Genomic_DNA"/>
</dbReference>